<evidence type="ECO:0000256" key="3">
    <source>
        <dbReference type="ARBA" id="ARBA00022448"/>
    </source>
</evidence>
<feature type="transmembrane region" description="Helical" evidence="8">
    <location>
        <begin position="126"/>
        <end position="144"/>
    </location>
</feature>
<evidence type="ECO:0000313" key="9">
    <source>
        <dbReference type="EMBL" id="CCO20908.1"/>
    </source>
</evidence>
<evidence type="ECO:0000256" key="5">
    <source>
        <dbReference type="ARBA" id="ARBA00022692"/>
    </source>
</evidence>
<dbReference type="Pfam" id="PF00860">
    <property type="entry name" value="Xan_ur_permease"/>
    <property type="match status" value="1"/>
</dbReference>
<evidence type="ECO:0000256" key="4">
    <source>
        <dbReference type="ARBA" id="ARBA00022475"/>
    </source>
</evidence>
<comment type="subcellular location">
    <subcellularLocation>
        <location evidence="1">Cell membrane</location>
        <topology evidence="1">Multi-pass membrane protein</topology>
    </subcellularLocation>
</comment>
<feature type="transmembrane region" description="Helical" evidence="8">
    <location>
        <begin position="150"/>
        <end position="168"/>
    </location>
</feature>
<dbReference type="GO" id="GO:0042907">
    <property type="term" value="F:xanthine transmembrane transporter activity"/>
    <property type="evidence" value="ECO:0007669"/>
    <property type="project" value="TreeGrafter"/>
</dbReference>
<evidence type="ECO:0000256" key="1">
    <source>
        <dbReference type="ARBA" id="ARBA00004651"/>
    </source>
</evidence>
<dbReference type="PANTHER" id="PTHR42810">
    <property type="entry name" value="PURINE PERMEASE C1399.01C-RELATED"/>
    <property type="match status" value="1"/>
</dbReference>
<reference evidence="9" key="1">
    <citation type="submission" date="2012-10" db="EMBL/GenBank/DDBJ databases">
        <authorList>
            <person name="Sandrine L."/>
        </authorList>
    </citation>
    <scope>NUCLEOTIDE SEQUENCE</scope>
</reference>
<comment type="similarity">
    <text evidence="2">Belongs to the nucleobase:cation symporter-2 (NCS2) (TC 2.A.40) family.</text>
</comment>
<keyword evidence="7 8" id="KW-0472">Membrane</keyword>
<reference evidence="9" key="2">
    <citation type="journal article" date="2013" name="Biotechnol. Biofuels">
        <title>Mining for hemicellulases in the fungus-growing termite Pseudacanthotermes militaris using functional metagenomics.</title>
        <authorList>
            <person name="Bastien G."/>
            <person name="Arnal G."/>
            <person name="Bozonnet S."/>
            <person name="Laguerre S."/>
            <person name="Ferreira F."/>
            <person name="Faure R."/>
            <person name="Henrissat B."/>
            <person name="Lefevre F."/>
            <person name="Robe P."/>
            <person name="Bouchez O."/>
            <person name="Noirot C."/>
            <person name="Dumon C."/>
            <person name="O'Donohue M."/>
        </authorList>
    </citation>
    <scope>NUCLEOTIDE SEQUENCE</scope>
</reference>
<evidence type="ECO:0000256" key="6">
    <source>
        <dbReference type="ARBA" id="ARBA00022989"/>
    </source>
</evidence>
<keyword evidence="3" id="KW-0813">Transport</keyword>
<feature type="transmembrane region" description="Helical" evidence="8">
    <location>
        <begin position="93"/>
        <end position="114"/>
    </location>
</feature>
<feature type="transmembrane region" description="Helical" evidence="8">
    <location>
        <begin position="175"/>
        <end position="194"/>
    </location>
</feature>
<evidence type="ECO:0000256" key="2">
    <source>
        <dbReference type="ARBA" id="ARBA00008821"/>
    </source>
</evidence>
<keyword evidence="4" id="KW-1003">Cell membrane</keyword>
<dbReference type="PANTHER" id="PTHR42810:SF4">
    <property type="entry name" value="URIC ACID TRANSPORTER UACT"/>
    <property type="match status" value="1"/>
</dbReference>
<dbReference type="AlphaFoldDB" id="S0DDB5"/>
<name>S0DDB5_9ZZZZ</name>
<feature type="transmembrane region" description="Helical" evidence="8">
    <location>
        <begin position="68"/>
        <end position="87"/>
    </location>
</feature>
<gene>
    <name evidence="9" type="ORF">BN138_96</name>
</gene>
<dbReference type="InterPro" id="IPR006043">
    <property type="entry name" value="NCS2"/>
</dbReference>
<proteinExistence type="inferred from homology"/>
<dbReference type="EMBL" id="HF548275">
    <property type="protein sequence ID" value="CCO20908.1"/>
    <property type="molecule type" value="Genomic_DNA"/>
</dbReference>
<accession>S0DDB5</accession>
<keyword evidence="5 8" id="KW-0812">Transmembrane</keyword>
<keyword evidence="6 8" id="KW-1133">Transmembrane helix</keyword>
<dbReference type="NCBIfam" id="TIGR00801">
    <property type="entry name" value="ncs2"/>
    <property type="match status" value="1"/>
</dbReference>
<protein>
    <submittedName>
        <fullName evidence="9">Putative uracil permease</fullName>
    </submittedName>
</protein>
<dbReference type="InterPro" id="IPR006042">
    <property type="entry name" value="Xan_ur_permease"/>
</dbReference>
<organism evidence="9">
    <name type="scientific">termite gut metagenome</name>
    <dbReference type="NCBI Taxonomy" id="433724"/>
    <lineage>
        <taxon>unclassified sequences</taxon>
        <taxon>metagenomes</taxon>
        <taxon>organismal metagenomes</taxon>
    </lineage>
</organism>
<dbReference type="GO" id="GO:0005886">
    <property type="term" value="C:plasma membrane"/>
    <property type="evidence" value="ECO:0007669"/>
    <property type="project" value="UniProtKB-SubCell"/>
</dbReference>
<feature type="transmembrane region" description="Helical" evidence="8">
    <location>
        <begin position="306"/>
        <end position="328"/>
    </location>
</feature>
<evidence type="ECO:0000256" key="7">
    <source>
        <dbReference type="ARBA" id="ARBA00023136"/>
    </source>
</evidence>
<evidence type="ECO:0000256" key="8">
    <source>
        <dbReference type="SAM" id="Phobius"/>
    </source>
</evidence>
<feature type="transmembrane region" description="Helical" evidence="8">
    <location>
        <begin position="368"/>
        <end position="387"/>
    </location>
</feature>
<sequence length="434" mass="45349">MAFFKNDLKDPKVGTGKTVVLGLQHTFTMFGATVLVPILTGLDISVALFMAGVGTWVFHLITRGKLPIFLGSSFAFITPIVTAAAVYGSLDYALGGIVVAGLVYVLFAVLIYFVGAQRVLSFFPPVVNGCIIIVIGLKLAPTAISSASQNWGLAALALAIVVVVSVFLRGFARSLPVLIGLVASYAVAAIITLVSPLKLVDFSAITAVVQANQWFSLPSFTLAKFDPGAILLVAPVAICTMVEHIGDVIAVGAIVGKDYMKDPGLHRTILGDGIATSVSAMFGGPANTTYSENTGVLALTRAYNPVIMRIAACFAILLSVVPILKAFIETIPASIIGGISIVLFGMISAVGARTLVDNKVDFHASRNLIIAAVILVIGLGGSFASSLSVVDGSAVQTSFLYIEAWNFQIEPLALASVLGIALNKILPQPKEEVQ</sequence>
<feature type="transmembrane region" description="Helical" evidence="8">
    <location>
        <begin position="229"/>
        <end position="255"/>
    </location>
</feature>
<feature type="transmembrane region" description="Helical" evidence="8">
    <location>
        <begin position="334"/>
        <end position="356"/>
    </location>
</feature>